<dbReference type="EMBL" id="CADEAL010002391">
    <property type="protein sequence ID" value="CAB1440067.1"/>
    <property type="molecule type" value="Genomic_DNA"/>
</dbReference>
<name>A0A9N7YVM2_PLEPL</name>
<comment type="caution">
    <text evidence="2">The sequence shown here is derived from an EMBL/GenBank/DDBJ whole genome shotgun (WGS) entry which is preliminary data.</text>
</comment>
<reference evidence="2" key="1">
    <citation type="submission" date="2020-03" db="EMBL/GenBank/DDBJ databases">
        <authorList>
            <person name="Weist P."/>
        </authorList>
    </citation>
    <scope>NUCLEOTIDE SEQUENCE</scope>
</reference>
<dbReference type="Proteomes" id="UP001153269">
    <property type="component" value="Unassembled WGS sequence"/>
</dbReference>
<evidence type="ECO:0000313" key="3">
    <source>
        <dbReference type="Proteomes" id="UP001153269"/>
    </source>
</evidence>
<organism evidence="2 3">
    <name type="scientific">Pleuronectes platessa</name>
    <name type="common">European plaice</name>
    <dbReference type="NCBI Taxonomy" id="8262"/>
    <lineage>
        <taxon>Eukaryota</taxon>
        <taxon>Metazoa</taxon>
        <taxon>Chordata</taxon>
        <taxon>Craniata</taxon>
        <taxon>Vertebrata</taxon>
        <taxon>Euteleostomi</taxon>
        <taxon>Actinopterygii</taxon>
        <taxon>Neopterygii</taxon>
        <taxon>Teleostei</taxon>
        <taxon>Neoteleostei</taxon>
        <taxon>Acanthomorphata</taxon>
        <taxon>Carangaria</taxon>
        <taxon>Pleuronectiformes</taxon>
        <taxon>Pleuronectoidei</taxon>
        <taxon>Pleuronectidae</taxon>
        <taxon>Pleuronectes</taxon>
    </lineage>
</organism>
<evidence type="ECO:0000256" key="1">
    <source>
        <dbReference type="SAM" id="MobiDB-lite"/>
    </source>
</evidence>
<protein>
    <submittedName>
        <fullName evidence="2">Uncharacterized protein</fullName>
    </submittedName>
</protein>
<evidence type="ECO:0000313" key="2">
    <source>
        <dbReference type="EMBL" id="CAB1440067.1"/>
    </source>
</evidence>
<feature type="region of interest" description="Disordered" evidence="1">
    <location>
        <begin position="1"/>
        <end position="52"/>
    </location>
</feature>
<keyword evidence="3" id="KW-1185">Reference proteome</keyword>
<proteinExistence type="predicted"/>
<gene>
    <name evidence="2" type="ORF">PLEPLA_LOCUS27833</name>
</gene>
<dbReference type="AlphaFoldDB" id="A0A9N7YVM2"/>
<sequence>MKTLLGEEEEEEEVRTQSKHRTGVRARITASRMTNVRSHMGEGYRDTGGTKAAVTDCDELSPERNLLLPERGEHCFICPGPRDRPSVCLSSYCPSTPRRISPRF</sequence>
<accession>A0A9N7YVM2</accession>
<feature type="compositionally biased region" description="Acidic residues" evidence="1">
    <location>
        <begin position="1"/>
        <end position="13"/>
    </location>
</feature>